<dbReference type="PROSITE" id="PS51257">
    <property type="entry name" value="PROKAR_LIPOPROTEIN"/>
    <property type="match status" value="1"/>
</dbReference>
<dbReference type="EMBL" id="CP016179">
    <property type="protein sequence ID" value="ANO35339.1"/>
    <property type="molecule type" value="Genomic_DNA"/>
</dbReference>
<dbReference type="AlphaFoldDB" id="A0AAN0XZ73"/>
<proteinExistence type="predicted"/>
<accession>A0AAN0XZ73</accession>
<evidence type="ECO:0008006" key="3">
    <source>
        <dbReference type="Google" id="ProtNLM"/>
    </source>
</evidence>
<dbReference type="Proteomes" id="UP000092018">
    <property type="component" value="Plasmid unnamed1"/>
</dbReference>
<dbReference type="KEGG" id="vbr:A6E01_19185"/>
<keyword evidence="1" id="KW-0614">Plasmid</keyword>
<gene>
    <name evidence="1" type="ORF">A6E01_19185</name>
</gene>
<evidence type="ECO:0000313" key="2">
    <source>
        <dbReference type="Proteomes" id="UP000092018"/>
    </source>
</evidence>
<dbReference type="RefSeq" id="WP_065211101.1">
    <property type="nucleotide sequence ID" value="NZ_CP016179.1"/>
</dbReference>
<geneLocation type="plasmid" evidence="1 2">
    <name>unnamed1</name>
</geneLocation>
<reference evidence="1 2" key="1">
    <citation type="submission" date="2016-06" db="EMBL/GenBank/DDBJ databases">
        <title>Adaptive Radiation by Waves of Gene Transfer Leads to Fine-Scale Resource Partitioning in Marine Microbes.</title>
        <authorList>
            <person name="Hehemann J.-H."/>
            <person name="Arevalo P."/>
            <person name="Datta M.S."/>
            <person name="Yu X."/>
            <person name="Corzett C."/>
            <person name="Henschel A."/>
            <person name="Preheim S.P."/>
            <person name="Timberlake S."/>
            <person name="Alm E.J."/>
            <person name="Polz M.F."/>
        </authorList>
    </citation>
    <scope>NUCLEOTIDE SEQUENCE [LARGE SCALE GENOMIC DNA]</scope>
    <source>
        <strain evidence="1 2">FF50</strain>
        <plasmid evidence="1 2">unnamed1</plasmid>
    </source>
</reference>
<protein>
    <recommendedName>
        <fullName evidence="3">Type II and III secretion system protein</fullName>
    </recommendedName>
</protein>
<organism evidence="1 2">
    <name type="scientific">Vibrio breoganii</name>
    <dbReference type="NCBI Taxonomy" id="553239"/>
    <lineage>
        <taxon>Bacteria</taxon>
        <taxon>Pseudomonadati</taxon>
        <taxon>Pseudomonadota</taxon>
        <taxon>Gammaproteobacteria</taxon>
        <taxon>Vibrionales</taxon>
        <taxon>Vibrionaceae</taxon>
        <taxon>Vibrio</taxon>
    </lineage>
</organism>
<evidence type="ECO:0000313" key="1">
    <source>
        <dbReference type="EMBL" id="ANO35339.1"/>
    </source>
</evidence>
<name>A0AAN0XZ73_9VIBR</name>
<sequence length="501" mass="53724">MIKKLFLVSAIAAAVSGCGALKTYDEVNEHARLSGVEVLEVVEATEYSKVFTMDRPPMLTAKLIEKSEPEWLSESVDLIAEQFPLNLVLRDVLGDDIRIRYGHGVDPTTPVSIYFEGTAKEALNILSVSSNYGIDYTGELVTVDNEVIRTFFIPAVAGTMSYQLGSSGAGSSGGGDAMLSGNVSTTGSGDGQYSSIGADNYSAIEHIRTGVEALLVGRSSDGQAIEEGSVEIAPLLNSIVVKTNPRLMAQIEKYIAESVVELEREAILEIAVVEYVSDGSSEIGAELEAVLNTGGFVGGITALAPNLGTSLYGEGLNLGSSKGGSAGTSALIRYLSKSGQVSVRTTQRVKASNYQVQEIDMSESQEYISETEVTYASDSAAYPTTSISKSIVRDGVKMLANVTIKEDDIYLRLTGVLSKFLRFDEVAIESVTIKSPQVRQARFNTSGKYKFNETIVVTHMRQESVTTSEAKFAETTTGKASSKKVIDTLVLVTPRREMVTH</sequence>